<dbReference type="PANTHER" id="PTHR47505:SF1">
    <property type="entry name" value="DNA UTILIZATION PROTEIN YHGH"/>
    <property type="match status" value="1"/>
</dbReference>
<evidence type="ECO:0000256" key="1">
    <source>
        <dbReference type="ARBA" id="ARBA00008007"/>
    </source>
</evidence>
<evidence type="ECO:0000259" key="2">
    <source>
        <dbReference type="Pfam" id="PF00156"/>
    </source>
</evidence>
<dbReference type="PANTHER" id="PTHR47505">
    <property type="entry name" value="DNA UTILIZATION PROTEIN YHGH"/>
    <property type="match status" value="1"/>
</dbReference>
<dbReference type="InterPro" id="IPR029057">
    <property type="entry name" value="PRTase-like"/>
</dbReference>
<name>A0A095Y9B5_9FIRM</name>
<evidence type="ECO:0000313" key="4">
    <source>
        <dbReference type="Proteomes" id="UP000029579"/>
    </source>
</evidence>
<dbReference type="InterPro" id="IPR000836">
    <property type="entry name" value="PRTase_dom"/>
</dbReference>
<dbReference type="Gene3D" id="3.40.50.2020">
    <property type="match status" value="1"/>
</dbReference>
<protein>
    <submittedName>
        <fullName evidence="3">Competence protein ComFC</fullName>
    </submittedName>
</protein>
<gene>
    <name evidence="3" type="ORF">HMPREF1630_08000</name>
</gene>
<accession>A0A095Y9B5</accession>
<dbReference type="AlphaFoldDB" id="A0A095Y9B5"/>
<dbReference type="Proteomes" id="UP000029579">
    <property type="component" value="Unassembled WGS sequence"/>
</dbReference>
<evidence type="ECO:0000313" key="3">
    <source>
        <dbReference type="EMBL" id="KGF03212.1"/>
    </source>
</evidence>
<feature type="domain" description="Phosphoribosyltransferase" evidence="2">
    <location>
        <begin position="136"/>
        <end position="211"/>
    </location>
</feature>
<dbReference type="InterPro" id="IPR051910">
    <property type="entry name" value="ComF/GntX_DNA_util-trans"/>
</dbReference>
<dbReference type="SUPFAM" id="SSF53271">
    <property type="entry name" value="PRTase-like"/>
    <property type="match status" value="1"/>
</dbReference>
<dbReference type="Pfam" id="PF00156">
    <property type="entry name" value="Pribosyltran"/>
    <property type="match status" value="1"/>
</dbReference>
<sequence length="215" mass="25316">MKWRKSLLINYLFLDKNTCIFCKSEYIYKYGLCRDCFDKLDYVDNKFLVGDYDCYSIYFYNEFFKRVIGLYKFERKTEFSKLFSKMIYNYGIEKNIFDVDYILPAPSSRKTLLHRGFDHIRMITDDFIEKIGPVYLDGFSKIKDTKAQHDLGKEDRSKNLIGAFKLDKDLTGKSVLIIDDLVTTGNTSLEIIKVLEKANVKDIKILTLASERRVL</sequence>
<dbReference type="OrthoDB" id="9779910at2"/>
<organism evidence="3 4">
    <name type="scientific">Anaerococcus lactolyticus S7-1-13</name>
    <dbReference type="NCBI Taxonomy" id="1284686"/>
    <lineage>
        <taxon>Bacteria</taxon>
        <taxon>Bacillati</taxon>
        <taxon>Bacillota</taxon>
        <taxon>Tissierellia</taxon>
        <taxon>Tissierellales</taxon>
        <taxon>Peptoniphilaceae</taxon>
        <taxon>Anaerococcus</taxon>
    </lineage>
</organism>
<dbReference type="CDD" id="cd06223">
    <property type="entry name" value="PRTases_typeI"/>
    <property type="match status" value="1"/>
</dbReference>
<comment type="caution">
    <text evidence="3">The sequence shown here is derived from an EMBL/GenBank/DDBJ whole genome shotgun (WGS) entry which is preliminary data.</text>
</comment>
<dbReference type="EMBL" id="JRMW01000041">
    <property type="protein sequence ID" value="KGF03212.1"/>
    <property type="molecule type" value="Genomic_DNA"/>
</dbReference>
<reference evidence="3 4" key="1">
    <citation type="submission" date="2014-07" db="EMBL/GenBank/DDBJ databases">
        <authorList>
            <person name="McCorrison J."/>
            <person name="Sanka R."/>
            <person name="Torralba M."/>
            <person name="Gillis M."/>
            <person name="Haft D.H."/>
            <person name="Methe B."/>
            <person name="Sutton G."/>
            <person name="Nelson K.E."/>
        </authorList>
    </citation>
    <scope>NUCLEOTIDE SEQUENCE [LARGE SCALE GENOMIC DNA]</scope>
    <source>
        <strain evidence="3 4">S7-1-13</strain>
    </source>
</reference>
<comment type="similarity">
    <text evidence="1">Belongs to the ComF/GntX family.</text>
</comment>
<proteinExistence type="inferred from homology"/>
<dbReference type="eggNOG" id="COG1040">
    <property type="taxonomic scope" value="Bacteria"/>
</dbReference>